<reference evidence="1" key="1">
    <citation type="submission" date="2023-02" db="EMBL/GenBank/DDBJ databases">
        <title>Description of Herbaspirillum huttiense subsp. nephrolepsisexaltata and Herbaspirillum huttiense subsp. lycopersicon.</title>
        <authorList>
            <person name="Poudel M."/>
            <person name="Sharma A."/>
            <person name="Goss E."/>
            <person name="Tapia J.H."/>
            <person name="Harmon C.M."/>
            <person name="Jones J.B."/>
        </authorList>
    </citation>
    <scope>NUCLEOTIDE SEQUENCE</scope>
    <source>
        <strain evidence="1">NC40101</strain>
    </source>
</reference>
<dbReference type="NCBIfam" id="NF047389">
    <property type="entry name" value="ATPase_Sll1717"/>
    <property type="match status" value="1"/>
</dbReference>
<accession>A0AAE4GDN9</accession>
<dbReference type="SUPFAM" id="SSF52540">
    <property type="entry name" value="P-loop containing nucleoside triphosphate hydrolases"/>
    <property type="match status" value="1"/>
</dbReference>
<dbReference type="AlphaFoldDB" id="A0AAE4GDN9"/>
<keyword evidence="1" id="KW-0547">Nucleotide-binding</keyword>
<organism evidence="1">
    <name type="scientific">Herbaspirillum huttiense subsp. nephrolepidis</name>
    <dbReference type="NCBI Taxonomy" id="3075126"/>
    <lineage>
        <taxon>Bacteria</taxon>
        <taxon>Pseudomonadati</taxon>
        <taxon>Pseudomonadota</taxon>
        <taxon>Betaproteobacteria</taxon>
        <taxon>Burkholderiales</taxon>
        <taxon>Oxalobacteraceae</taxon>
        <taxon>Herbaspirillum</taxon>
    </lineage>
</organism>
<evidence type="ECO:0000313" key="1">
    <source>
        <dbReference type="EMBL" id="MDT0340534.1"/>
    </source>
</evidence>
<dbReference type="GO" id="GO:0005524">
    <property type="term" value="F:ATP binding"/>
    <property type="evidence" value="ECO:0007669"/>
    <property type="project" value="UniProtKB-KW"/>
</dbReference>
<comment type="caution">
    <text evidence="1">The sequence shown here is derived from an EMBL/GenBank/DDBJ whole genome shotgun (WGS) entry which is preliminary data.</text>
</comment>
<sequence length="700" mass="79428">MTQNTAASSNIRLNRLGSTTAEDDQAMLSDAFVPTADFRSLVESEERTVVVGRRGTGKSALFLQLQKHWDLDKKVTVLSFAPEDIEVIGFRSALKPFAESFALARASTRLLWRYAMLMEVASALKRNYKATKLIEGDELLLSHIASWSSESGSLLKKCRHLAKKFLSAESPEEAVGDLSDNLNLKTVEERVFALLERSDRRIVLLMDRLDEGYEPDSIGIGIITGLVYASIELNKKAARIRPVIFLRDNIFRAVAKEDPDYSRNVEGQTIRLHWDWAQLLLLAAARMRVAFKLKVEKDQRLWDRCTAGELQGREGFKKCLQFTLYRPRDLLSLLNEAFYCAAREGRETAIVSDLDYAARSISVARLEDLWKEYHRTFPSIQAASNAFANGDPGFDVNYAINVLEAVSKNLPDSSAQPVVQDFRLLEPSGIVQGLYSVGFLGIHDVHSSSFIFCHDGRTPDKNFQNNERLLIHPCYWLGLNLNKNALKADEAADITDEYGIKVLSATPEIRNSKLGQIASQLDAIPLGKEGESEFEVWCLDALRTVFATHLSNIQQHPNGASVQRRDIVGQNRESSEFWRRVYKDYGVRHAIFETKNYEEVGAAEYRQLQSYLTGPYGKLGFLITRDEDAQPRNGKDSDWIKEMYHSHGVVLMKFTAKFLTGLLLKLRNPEKHDSIDRHMNTLLDTYERNYLNIKSTRRKK</sequence>
<gene>
    <name evidence="1" type="ORF">RJN63_27135</name>
</gene>
<keyword evidence="1" id="KW-0067">ATP-binding</keyword>
<dbReference type="InterPro" id="IPR059206">
    <property type="entry name" value="Sll1717-like"/>
</dbReference>
<dbReference type="RefSeq" id="WP_310838951.1">
    <property type="nucleotide sequence ID" value="NZ_JAVLSM010000023.1"/>
</dbReference>
<dbReference type="EMBL" id="JAVRAA010000023">
    <property type="protein sequence ID" value="MDT0340534.1"/>
    <property type="molecule type" value="Genomic_DNA"/>
</dbReference>
<dbReference type="InterPro" id="IPR027417">
    <property type="entry name" value="P-loop_NTPase"/>
</dbReference>
<proteinExistence type="predicted"/>
<protein>
    <submittedName>
        <fullName evidence="1">ATP-binding protein</fullName>
    </submittedName>
</protein>
<name>A0AAE4GDN9_9BURK</name>